<evidence type="ECO:0000313" key="2">
    <source>
        <dbReference type="Proteomes" id="UP000192284"/>
    </source>
</evidence>
<organism evidence="1 2">
    <name type="scientific">Mycobacterium angelicum</name>
    <dbReference type="NCBI Taxonomy" id="470074"/>
    <lineage>
        <taxon>Bacteria</taxon>
        <taxon>Bacillati</taxon>
        <taxon>Actinomycetota</taxon>
        <taxon>Actinomycetes</taxon>
        <taxon>Mycobacteriales</taxon>
        <taxon>Mycobacteriaceae</taxon>
        <taxon>Mycobacterium</taxon>
    </lineage>
</organism>
<name>A0A1W9ZV91_MYCAN</name>
<evidence type="ECO:0008006" key="3">
    <source>
        <dbReference type="Google" id="ProtNLM"/>
    </source>
</evidence>
<dbReference type="Proteomes" id="UP000192284">
    <property type="component" value="Unassembled WGS sequence"/>
</dbReference>
<dbReference type="EMBL" id="MVHE01000013">
    <property type="protein sequence ID" value="ORA21702.1"/>
    <property type="molecule type" value="Genomic_DNA"/>
</dbReference>
<comment type="caution">
    <text evidence="1">The sequence shown here is derived from an EMBL/GenBank/DDBJ whole genome shotgun (WGS) entry which is preliminary data.</text>
</comment>
<evidence type="ECO:0000313" key="1">
    <source>
        <dbReference type="EMBL" id="ORA21702.1"/>
    </source>
</evidence>
<dbReference type="InterPro" id="IPR021784">
    <property type="entry name" value="DUF3349"/>
</dbReference>
<reference evidence="1 2" key="1">
    <citation type="submission" date="2017-02" db="EMBL/GenBank/DDBJ databases">
        <title>The new phylogeny of genus Mycobacterium.</title>
        <authorList>
            <person name="Tortoli E."/>
            <person name="Trovato A."/>
            <person name="Cirillo D.M."/>
        </authorList>
    </citation>
    <scope>NUCLEOTIDE SEQUENCE [LARGE SCALE GENOMIC DNA]</scope>
    <source>
        <strain evidence="1 2">DSM 45057</strain>
    </source>
</reference>
<keyword evidence="2" id="KW-1185">Reference proteome</keyword>
<dbReference type="OrthoDB" id="4350726at2"/>
<gene>
    <name evidence="1" type="ORF">BST12_11640</name>
</gene>
<protein>
    <recommendedName>
        <fullName evidence="3">DUF3349 domain-containing protein</fullName>
    </recommendedName>
</protein>
<dbReference type="RefSeq" id="WP_083113260.1">
    <property type="nucleotide sequence ID" value="NZ_JACKTS010000060.1"/>
</dbReference>
<dbReference type="InterPro" id="IPR044918">
    <property type="entry name" value="DUF3349_helical"/>
</dbReference>
<dbReference type="Pfam" id="PF11829">
    <property type="entry name" value="DUF3349"/>
    <property type="match status" value="1"/>
</dbReference>
<accession>A0A1W9ZV91</accession>
<dbReference type="Gene3D" id="1.10.150.430">
    <property type="entry name" value="DUF3349, helical bundle"/>
    <property type="match status" value="1"/>
</dbReference>
<proteinExistence type="predicted"/>
<dbReference type="AlphaFoldDB" id="A0A1W9ZV91"/>
<sequence length="98" mass="10945">MALAEWMPKIVAFFRTGYPTGMPITGYVPMVALSRRRLADDEIIKVTEELIAQGCWLIGNADVGVAISRLTQDMPALDDIERVHDRLDTLGCARGRQR</sequence>